<name>A0A0L0EM30_9EUKA</name>
<feature type="non-terminal residue" evidence="1">
    <location>
        <position position="1"/>
    </location>
</feature>
<proteinExistence type="predicted"/>
<dbReference type="RefSeq" id="XP_014143079.1">
    <property type="nucleotide sequence ID" value="XM_014287604.1"/>
</dbReference>
<dbReference type="EMBL" id="KQ257205">
    <property type="protein sequence ID" value="KNC64978.1"/>
    <property type="molecule type" value="Genomic_DNA"/>
</dbReference>
<dbReference type="AlphaFoldDB" id="A0A0L0EM30"/>
<dbReference type="GeneID" id="25918820"/>
<organism evidence="1 2">
    <name type="scientific">Sphaeroforma arctica JP610</name>
    <dbReference type="NCBI Taxonomy" id="667725"/>
    <lineage>
        <taxon>Eukaryota</taxon>
        <taxon>Ichthyosporea</taxon>
        <taxon>Ichthyophonida</taxon>
        <taxon>Sphaeroforma</taxon>
    </lineage>
</organism>
<reference evidence="1 2" key="1">
    <citation type="submission" date="2011-02" db="EMBL/GenBank/DDBJ databases">
        <title>The Genome Sequence of Sphaeroforma arctica JP610.</title>
        <authorList>
            <consortium name="The Broad Institute Genome Sequencing Platform"/>
            <person name="Russ C."/>
            <person name="Cuomo C."/>
            <person name="Young S.K."/>
            <person name="Zeng Q."/>
            <person name="Gargeya S."/>
            <person name="Alvarado L."/>
            <person name="Berlin A."/>
            <person name="Chapman S.B."/>
            <person name="Chen Z."/>
            <person name="Freedman E."/>
            <person name="Gellesch M."/>
            <person name="Goldberg J."/>
            <person name="Griggs A."/>
            <person name="Gujja S."/>
            <person name="Heilman E."/>
            <person name="Heiman D."/>
            <person name="Howarth C."/>
            <person name="Mehta T."/>
            <person name="Neiman D."/>
            <person name="Pearson M."/>
            <person name="Roberts A."/>
            <person name="Saif S."/>
            <person name="Shea T."/>
            <person name="Shenoy N."/>
            <person name="Sisk P."/>
            <person name="Stolte C."/>
            <person name="Sykes S."/>
            <person name="White J."/>
            <person name="Yandava C."/>
            <person name="Burger G."/>
            <person name="Gray M.W."/>
            <person name="Holland P.W.H."/>
            <person name="King N."/>
            <person name="Lang F.B.F."/>
            <person name="Roger A.J."/>
            <person name="Ruiz-Trillo I."/>
            <person name="Haas B."/>
            <person name="Nusbaum C."/>
            <person name="Birren B."/>
        </authorList>
    </citation>
    <scope>NUCLEOTIDE SEQUENCE [LARGE SCALE GENOMIC DNA]</scope>
    <source>
        <strain evidence="1 2">JP610</strain>
    </source>
</reference>
<keyword evidence="2" id="KW-1185">Reference proteome</keyword>
<feature type="non-terminal residue" evidence="1">
    <location>
        <position position="52"/>
    </location>
</feature>
<evidence type="ECO:0000313" key="1">
    <source>
        <dbReference type="EMBL" id="KNC64978.1"/>
    </source>
</evidence>
<protein>
    <submittedName>
        <fullName evidence="1">Uncharacterized protein</fullName>
    </submittedName>
</protein>
<gene>
    <name evidence="1" type="ORF">SARC_18316</name>
</gene>
<accession>A0A0L0EM30</accession>
<dbReference type="Proteomes" id="UP000054560">
    <property type="component" value="Unassembled WGS sequence"/>
</dbReference>
<evidence type="ECO:0000313" key="2">
    <source>
        <dbReference type="Proteomes" id="UP000054560"/>
    </source>
</evidence>
<sequence length="52" mass="5973">IGGQGIDIAIPRAMSSVRYNLQWRRQRYFLGGHNPLRRQGMGLQPQPHHPPL</sequence>